<gene>
    <name evidence="5" type="ORF">SASPL_109713</name>
</gene>
<feature type="compositionally biased region" description="Polar residues" evidence="2">
    <location>
        <begin position="1067"/>
        <end position="1083"/>
    </location>
</feature>
<dbReference type="Proteomes" id="UP000298416">
    <property type="component" value="Unassembled WGS sequence"/>
</dbReference>
<name>A0A8X8YFD8_SALSN</name>
<keyword evidence="6" id="KW-1185">Reference proteome</keyword>
<evidence type="ECO:0000259" key="4">
    <source>
        <dbReference type="Pfam" id="PF25772"/>
    </source>
</evidence>
<accession>A0A8X8YFD8</accession>
<proteinExistence type="inferred from homology"/>
<feature type="region of interest" description="Disordered" evidence="2">
    <location>
        <begin position="1050"/>
        <end position="1088"/>
    </location>
</feature>
<dbReference type="Pfam" id="PF08161">
    <property type="entry name" value="RRP12_HEAT"/>
    <property type="match status" value="1"/>
</dbReference>
<dbReference type="InterPro" id="IPR057860">
    <property type="entry name" value="HEAT_RRP12_N"/>
</dbReference>
<dbReference type="SUPFAM" id="SSF48371">
    <property type="entry name" value="ARM repeat"/>
    <property type="match status" value="1"/>
</dbReference>
<evidence type="ECO:0000313" key="6">
    <source>
        <dbReference type="Proteomes" id="UP000298416"/>
    </source>
</evidence>
<feature type="compositionally biased region" description="Basic and acidic residues" evidence="2">
    <location>
        <begin position="1143"/>
        <end position="1158"/>
    </location>
</feature>
<comment type="similarity">
    <text evidence="1">Belongs to the RRP12 family.</text>
</comment>
<evidence type="ECO:0000256" key="1">
    <source>
        <dbReference type="ARBA" id="ARBA00007690"/>
    </source>
</evidence>
<evidence type="ECO:0008006" key="7">
    <source>
        <dbReference type="Google" id="ProtNLM"/>
    </source>
</evidence>
<dbReference type="PANTHER" id="PTHR48445">
    <property type="entry name" value="OS02G0782100 PROTEIN"/>
    <property type="match status" value="1"/>
</dbReference>
<evidence type="ECO:0000259" key="3">
    <source>
        <dbReference type="Pfam" id="PF08161"/>
    </source>
</evidence>
<evidence type="ECO:0000313" key="5">
    <source>
        <dbReference type="EMBL" id="KAG6431633.1"/>
    </source>
</evidence>
<dbReference type="InterPro" id="IPR016024">
    <property type="entry name" value="ARM-type_fold"/>
</dbReference>
<dbReference type="InterPro" id="IPR011989">
    <property type="entry name" value="ARM-like"/>
</dbReference>
<dbReference type="PANTHER" id="PTHR48445:SF1">
    <property type="entry name" value="OS02G0782100 PROTEIN"/>
    <property type="match status" value="1"/>
</dbReference>
<evidence type="ECO:0000256" key="2">
    <source>
        <dbReference type="SAM" id="MobiDB-lite"/>
    </source>
</evidence>
<protein>
    <recommendedName>
        <fullName evidence="7">Ribosomal RNA-processing protein 12</fullName>
    </recommendedName>
</protein>
<dbReference type="InterPro" id="IPR012978">
    <property type="entry name" value="HEAT_RRP12"/>
</dbReference>
<feature type="region of interest" description="Disordered" evidence="2">
    <location>
        <begin position="1010"/>
        <end position="1033"/>
    </location>
</feature>
<feature type="compositionally biased region" description="Basic and acidic residues" evidence="2">
    <location>
        <begin position="1010"/>
        <end position="1029"/>
    </location>
</feature>
<comment type="caution">
    <text evidence="5">The sequence shown here is derived from an EMBL/GenBank/DDBJ whole genome shotgun (WGS) entry which is preliminary data.</text>
</comment>
<organism evidence="5">
    <name type="scientific">Salvia splendens</name>
    <name type="common">Scarlet sage</name>
    <dbReference type="NCBI Taxonomy" id="180675"/>
    <lineage>
        <taxon>Eukaryota</taxon>
        <taxon>Viridiplantae</taxon>
        <taxon>Streptophyta</taxon>
        <taxon>Embryophyta</taxon>
        <taxon>Tracheophyta</taxon>
        <taxon>Spermatophyta</taxon>
        <taxon>Magnoliopsida</taxon>
        <taxon>eudicotyledons</taxon>
        <taxon>Gunneridae</taxon>
        <taxon>Pentapetalae</taxon>
        <taxon>asterids</taxon>
        <taxon>lamiids</taxon>
        <taxon>Lamiales</taxon>
        <taxon>Lamiaceae</taxon>
        <taxon>Nepetoideae</taxon>
        <taxon>Mentheae</taxon>
        <taxon>Salviinae</taxon>
        <taxon>Salvia</taxon>
        <taxon>Salvia subgen. Calosphace</taxon>
        <taxon>core Calosphace</taxon>
    </lineage>
</organism>
<reference evidence="5" key="1">
    <citation type="submission" date="2018-01" db="EMBL/GenBank/DDBJ databases">
        <authorList>
            <person name="Mao J.F."/>
        </authorList>
    </citation>
    <scope>NUCLEOTIDE SEQUENCE</scope>
    <source>
        <strain evidence="5">Huo1</strain>
        <tissue evidence="5">Leaf</tissue>
    </source>
</reference>
<dbReference type="Pfam" id="PF25772">
    <property type="entry name" value="HEAT_RRP12_N"/>
    <property type="match status" value="1"/>
</dbReference>
<dbReference type="Gene3D" id="1.25.10.10">
    <property type="entry name" value="Leucine-rich Repeat Variant"/>
    <property type="match status" value="2"/>
</dbReference>
<feature type="domain" description="RRP12 N-terminal HEAT" evidence="4">
    <location>
        <begin position="7"/>
        <end position="281"/>
    </location>
</feature>
<sequence length="1285" mass="142755">MEIVDMESSPAPDFSEDFSSSVLSQFGDSNIEHHLRVCATIGAMSQELREKCLPLTPITYFGATCSSLDRLASSIDSSGSILDALLTILSLVVVRLPPAVLKSKHSYLSELLIKILGLKTVGVEGVVPGLKFVARLVIVSEKESWEDVAELYGVLIGYMTDDRFKIRRRSHLCLRDVLKYFQSAPSLSPLLAFASEAITNVFVRFLLLAGGSNENVSEVSGTARNVLRILDALKICLPYMSSKSTANILERFKSLLTLKQRVVTTPITDGLKALCLHPGSEISAETLLDLLCFLASSGSPEDSSADTMTPTIRLLDIGMKRVYSLNRQICVIKLPLVFNALKDFLTSGHEESLVAAVTTLKSLIHSCIDENMIKQGVEQITASANSVIRKSGPTLIEKICATIESLLDYQYEAVWDMSFQIVSTMFEKLGKNSVYFMEGTLKSLADMQKLPEGDFGFKKELHECVGTALGAMGPENFLSLLPLNLGVPDLSESNLWLFPILKQYIVGARLNFFTDSILPMATEMKRKSAMLKKEGKLQSARSVDGIVYSLWSLLPSFCNYPVDTAASFKSLEGALCTALQEEHELRGIICSSLQNLIHQNKRILEGKGNTIDSEISLAEQQAAALYTENIATSNLNTLKSSDLLRVLAGVYFKCSKDTAGILQTTIRELASILDKEVVSSFFKQSMKKLVKVSCLCVSDVLTIFITTSEDSLLKLNVTCYMHRVQLFDVAVSLLPGLGPKEIDILFEQMKHALKDADSLIQKKAYRVLSLILQYSNDFISRKLDEVLSLMVEVLPSCHFAAKRHRLDCLYFVIVHISKEGYEQRRRDITASFLTEIILALKETNKKTRNRAYDVLVQIGHACEDEEKCGKETLQQFFAMVAGGLAGETPHMISAAMTGLARLAYEFSDLVSAAYNVLPSTFLLLQRKNKEITKANLGLLKVLVAKSQAEALQGHLRGMVEGMLNWKDSSKNHFKAKVKQLLEMLVKKCGMDAVKQVMPDEHMKLLTNIRKLNERKEKKQTDKSSEDRSVVSRATTARMSRWNHTKIFSDFDDEDTRMSGGDFKNEKSVSGQQSKYSAGQQSRATLLRSKKARKVAKQLEEESFDQLDDEPLDMLDGQKMRTALRSSAPAKMKSDSDDEPSIDDEGRMIIHEEGKYSKSDRKHKREASSDGDGADGRSRAGSHVSGNTQKTQKRMKTSTESGWAYTGKEYASKKAGGDVKRKDKLEPYAYWPLDRKMVSRRPEHRASARSGMARVVKLTKKMEGKSVSHALSIKGAVLKRKKKGGK</sequence>
<feature type="domain" description="RRP12 HEAT" evidence="3">
    <location>
        <begin position="347"/>
        <end position="651"/>
    </location>
</feature>
<feature type="region of interest" description="Disordered" evidence="2">
    <location>
        <begin position="1117"/>
        <end position="1199"/>
    </location>
</feature>
<reference evidence="5" key="2">
    <citation type="submission" date="2020-08" db="EMBL/GenBank/DDBJ databases">
        <title>Plant Genome Project.</title>
        <authorList>
            <person name="Zhang R.-G."/>
        </authorList>
    </citation>
    <scope>NUCLEOTIDE SEQUENCE</scope>
    <source>
        <strain evidence="5">Huo1</strain>
        <tissue evidence="5">Leaf</tissue>
    </source>
</reference>
<dbReference type="EMBL" id="PNBA02000003">
    <property type="protein sequence ID" value="KAG6431633.1"/>
    <property type="molecule type" value="Genomic_DNA"/>
</dbReference>